<gene>
    <name evidence="6" type="ORF">BJX67DRAFT_344326</name>
</gene>
<dbReference type="EMBL" id="JBFXLQ010000005">
    <property type="protein sequence ID" value="KAL2870658.1"/>
    <property type="molecule type" value="Genomic_DNA"/>
</dbReference>
<dbReference type="Pfam" id="PF00899">
    <property type="entry name" value="ThiF"/>
    <property type="match status" value="1"/>
</dbReference>
<evidence type="ECO:0000259" key="5">
    <source>
        <dbReference type="Pfam" id="PF00899"/>
    </source>
</evidence>
<dbReference type="InterPro" id="IPR045886">
    <property type="entry name" value="ThiF/MoeB/HesA"/>
</dbReference>
<dbReference type="RefSeq" id="XP_070889637.1">
    <property type="nucleotide sequence ID" value="XM_071028239.1"/>
</dbReference>
<dbReference type="PIRSF" id="PIRSF039099">
    <property type="entry name" value="APP-BP1"/>
    <property type="match status" value="1"/>
</dbReference>
<accession>A0ABR4M2Z0</accession>
<dbReference type="PANTHER" id="PTHR10953:SF29">
    <property type="entry name" value="NEDD8-ACTIVATING ENZYME E1 REGULATORY SUBUNIT"/>
    <property type="match status" value="1"/>
</dbReference>
<comment type="similarity">
    <text evidence="2 4">Belongs to the ubiquitin-activating E1 family. ULA1 subfamily.</text>
</comment>
<evidence type="ECO:0000256" key="4">
    <source>
        <dbReference type="PIRNR" id="PIRNR039099"/>
    </source>
</evidence>
<dbReference type="Gene3D" id="3.40.50.720">
    <property type="entry name" value="NAD(P)-binding Rossmann-like Domain"/>
    <property type="match status" value="2"/>
</dbReference>
<dbReference type="SUPFAM" id="SSF69572">
    <property type="entry name" value="Activating enzymes of the ubiquitin-like proteins"/>
    <property type="match status" value="1"/>
</dbReference>
<protein>
    <recommendedName>
        <fullName evidence="4">NEDD8-activating enzyme E1 regulatory subunit</fullName>
    </recommendedName>
</protein>
<dbReference type="InterPro" id="IPR035985">
    <property type="entry name" value="Ubiquitin-activating_enz"/>
</dbReference>
<comment type="pathway">
    <text evidence="1 4">Protein modification; protein neddylation.</text>
</comment>
<dbReference type="Proteomes" id="UP001610432">
    <property type="component" value="Unassembled WGS sequence"/>
</dbReference>
<dbReference type="GeneID" id="98143311"/>
<dbReference type="InterPro" id="IPR000594">
    <property type="entry name" value="ThiF_NAD_FAD-bd"/>
</dbReference>
<dbReference type="CDD" id="cd01493">
    <property type="entry name" value="APPBP1_RUB"/>
    <property type="match status" value="1"/>
</dbReference>
<evidence type="ECO:0000313" key="7">
    <source>
        <dbReference type="Proteomes" id="UP001610432"/>
    </source>
</evidence>
<organism evidence="6 7">
    <name type="scientific">Aspergillus lucknowensis</name>
    <dbReference type="NCBI Taxonomy" id="176173"/>
    <lineage>
        <taxon>Eukaryota</taxon>
        <taxon>Fungi</taxon>
        <taxon>Dikarya</taxon>
        <taxon>Ascomycota</taxon>
        <taxon>Pezizomycotina</taxon>
        <taxon>Eurotiomycetes</taxon>
        <taxon>Eurotiomycetidae</taxon>
        <taxon>Eurotiales</taxon>
        <taxon>Aspergillaceae</taxon>
        <taxon>Aspergillus</taxon>
        <taxon>Aspergillus subgen. Nidulantes</taxon>
    </lineage>
</organism>
<name>A0ABR4M2Z0_9EURO</name>
<feature type="domain" description="THIF-type NAD/FAD binding fold" evidence="5">
    <location>
        <begin position="73"/>
        <end position="589"/>
    </location>
</feature>
<proteinExistence type="inferred from homology"/>
<reference evidence="6 7" key="1">
    <citation type="submission" date="2024-07" db="EMBL/GenBank/DDBJ databases">
        <title>Section-level genome sequencing and comparative genomics of Aspergillus sections Usti and Cavernicolus.</title>
        <authorList>
            <consortium name="Lawrence Berkeley National Laboratory"/>
            <person name="Nybo J.L."/>
            <person name="Vesth T.C."/>
            <person name="Theobald S."/>
            <person name="Frisvad J.C."/>
            <person name="Larsen T.O."/>
            <person name="Kjaerboelling I."/>
            <person name="Rothschild-Mancinelli K."/>
            <person name="Lyhne E.K."/>
            <person name="Kogle M.E."/>
            <person name="Barry K."/>
            <person name="Clum A."/>
            <person name="Na H."/>
            <person name="Ledsgaard L."/>
            <person name="Lin J."/>
            <person name="Lipzen A."/>
            <person name="Kuo A."/>
            <person name="Riley R."/>
            <person name="Mondo S."/>
            <person name="Labutti K."/>
            <person name="Haridas S."/>
            <person name="Pangalinan J."/>
            <person name="Salamov A.A."/>
            <person name="Simmons B.A."/>
            <person name="Magnuson J.K."/>
            <person name="Chen J."/>
            <person name="Drula E."/>
            <person name="Henrissat B."/>
            <person name="Wiebenga A."/>
            <person name="Lubbers R.J."/>
            <person name="Gomes A.C."/>
            <person name="Macurrencykelacurrency M.R."/>
            <person name="Stajich J."/>
            <person name="Grigoriev I.V."/>
            <person name="Mortensen U.H."/>
            <person name="De Vries R.P."/>
            <person name="Baker S.E."/>
            <person name="Andersen M.R."/>
        </authorList>
    </citation>
    <scope>NUCLEOTIDE SEQUENCE [LARGE SCALE GENOMIC DNA]</scope>
    <source>
        <strain evidence="6 7">CBS 449.75</strain>
    </source>
</reference>
<keyword evidence="3 4" id="KW-0833">Ubl conjugation pathway</keyword>
<sequence length="611" mass="67862">MLHSRDLSRIINDAQWSLEILTVINLVNTKHSLLSASSLLSLVFLLLDSAYRLDMTSEFPQSLVGPSSKERKYDRQLRLWAASGQQALENSRVLLVNSDGPWGGGNTGVFGVVGVETLKNLVLPGIGGFTIVDPAVVTEPDLGVNFFLEDESLGKSRAEETCRLLKELNPDVEGAFYSKHIAEILQEDTEFLSQHKLILVSGPVNRSMLQSLCRAAKSLGIPVIYTRSAGFYSVFSLQLPTVFPIVETHPDPESTQDLRLLDPWPELAEAGASISNLDNLDDHQHGHVPYVLLLLHYLEKWKEAHDGNAPSNYKEKSEFRELVRSNARTNNPQGGEENYDEAVAAVLKSLNPFSLRSSTREIFDLEECKKLTADSAEFWVIASAVREFYEQHRVLPLPGSLPDMKAQSADYVSLQNLYKSKARKDVAEVAKTIRRIESELGRSTEISVRDIEIFCKNASHIQVIRGRDIPLVAGDTQTQKPIRTELGDDESHIPIFLAFEILDAVVTGIQEGKYSEGSLGDDSVWSSELDRILGDIASDVSNPTDNDARERVLEATRELRRTEGGELHNISSLTGGLVAQESLKVITRQYVPLDNTCIFNGIRSSSTMYKL</sequence>
<evidence type="ECO:0000256" key="1">
    <source>
        <dbReference type="ARBA" id="ARBA00005032"/>
    </source>
</evidence>
<comment type="caution">
    <text evidence="6">The sequence shown here is derived from an EMBL/GenBank/DDBJ whole genome shotgun (WGS) entry which is preliminary data.</text>
</comment>
<evidence type="ECO:0000256" key="3">
    <source>
        <dbReference type="ARBA" id="ARBA00022786"/>
    </source>
</evidence>
<dbReference type="PANTHER" id="PTHR10953">
    <property type="entry name" value="UBIQUITIN-ACTIVATING ENZYME E1"/>
    <property type="match status" value="1"/>
</dbReference>
<evidence type="ECO:0000313" key="6">
    <source>
        <dbReference type="EMBL" id="KAL2870658.1"/>
    </source>
</evidence>
<comment type="function">
    <text evidence="4">Regulatory subunit of the dimeric UBA3-ULA1 E1 enzyme.</text>
</comment>
<dbReference type="InterPro" id="IPR030667">
    <property type="entry name" value="APP-BP1"/>
</dbReference>
<keyword evidence="7" id="KW-1185">Reference proteome</keyword>
<evidence type="ECO:0000256" key="2">
    <source>
        <dbReference type="ARBA" id="ARBA00006868"/>
    </source>
</evidence>